<dbReference type="EMBL" id="CP019070">
    <property type="protein sequence ID" value="APW66347.1"/>
    <property type="molecule type" value="Genomic_DNA"/>
</dbReference>
<dbReference type="GO" id="GO:0046914">
    <property type="term" value="F:transition metal ion binding"/>
    <property type="evidence" value="ECO:0007669"/>
    <property type="project" value="InterPro"/>
</dbReference>
<dbReference type="KEGG" id="alp:LPB137_11050"/>
<feature type="domain" description="Ferrous iron transporter FeoA-like" evidence="2">
    <location>
        <begin position="1"/>
        <end position="73"/>
    </location>
</feature>
<keyword evidence="4" id="KW-1185">Reference proteome</keyword>
<dbReference type="STRING" id="1850254.LPB137_11050"/>
<evidence type="ECO:0000313" key="3">
    <source>
        <dbReference type="EMBL" id="APW66347.1"/>
    </source>
</evidence>
<dbReference type="OrthoDB" id="5340000at2"/>
<dbReference type="PANTHER" id="PTHR42954">
    <property type="entry name" value="FE(2+) TRANSPORT PROTEIN A"/>
    <property type="match status" value="1"/>
</dbReference>
<dbReference type="InterPro" id="IPR008988">
    <property type="entry name" value="Transcriptional_repressor_C"/>
</dbReference>
<organism evidence="3 4">
    <name type="scientific">Poseidonibacter parvus</name>
    <dbReference type="NCBI Taxonomy" id="1850254"/>
    <lineage>
        <taxon>Bacteria</taxon>
        <taxon>Pseudomonadati</taxon>
        <taxon>Campylobacterota</taxon>
        <taxon>Epsilonproteobacteria</taxon>
        <taxon>Campylobacterales</taxon>
        <taxon>Arcobacteraceae</taxon>
        <taxon>Poseidonibacter</taxon>
    </lineage>
</organism>
<evidence type="ECO:0000313" key="4">
    <source>
        <dbReference type="Proteomes" id="UP000186074"/>
    </source>
</evidence>
<dbReference type="Proteomes" id="UP000186074">
    <property type="component" value="Chromosome"/>
</dbReference>
<proteinExistence type="predicted"/>
<dbReference type="InterPro" id="IPR052713">
    <property type="entry name" value="FeoA"/>
</dbReference>
<dbReference type="SUPFAM" id="SSF50037">
    <property type="entry name" value="C-terminal domain of transcriptional repressors"/>
    <property type="match status" value="1"/>
</dbReference>
<dbReference type="PANTHER" id="PTHR42954:SF2">
    <property type="entry name" value="FE(2+) TRANSPORT PROTEIN A"/>
    <property type="match status" value="1"/>
</dbReference>
<reference evidence="3 4" key="1">
    <citation type="submission" date="2017-01" db="EMBL/GenBank/DDBJ databases">
        <title>Genome sequencing of Arcobacter sp. LPB0137.</title>
        <authorList>
            <person name="Lee G.-W."/>
            <person name="Yi H."/>
        </authorList>
    </citation>
    <scope>NUCLEOTIDE SEQUENCE [LARGE SCALE GENOMIC DNA]</scope>
    <source>
        <strain evidence="3 4">LPB0137</strain>
    </source>
</reference>
<dbReference type="InterPro" id="IPR007167">
    <property type="entry name" value="Fe-transptr_FeoA-like"/>
</dbReference>
<accession>A0A1P8KP65</accession>
<gene>
    <name evidence="3" type="ORF">LPB137_11050</name>
</gene>
<dbReference type="RefSeq" id="WP_076088006.1">
    <property type="nucleotide sequence ID" value="NZ_CP019070.1"/>
</dbReference>
<keyword evidence="1" id="KW-0408">Iron</keyword>
<name>A0A1P8KP65_9BACT</name>
<dbReference type="Gene3D" id="2.30.30.90">
    <property type="match status" value="1"/>
</dbReference>
<dbReference type="AlphaFoldDB" id="A0A1P8KP65"/>
<dbReference type="Pfam" id="PF04023">
    <property type="entry name" value="FeoA"/>
    <property type="match status" value="1"/>
</dbReference>
<dbReference type="InterPro" id="IPR038157">
    <property type="entry name" value="FeoA_core_dom"/>
</dbReference>
<protein>
    <submittedName>
        <fullName evidence="3">Iron transporter</fullName>
    </submittedName>
</protein>
<evidence type="ECO:0000259" key="2">
    <source>
        <dbReference type="SMART" id="SM00899"/>
    </source>
</evidence>
<sequence>MTLDKLNIGESAIIKAVNCENALKNRFYSFGMVKGSKVYIEEVTLTKSTMEIRINTTKVAIRLSEAKKIEIENEQ</sequence>
<dbReference type="SMART" id="SM00899">
    <property type="entry name" value="FeoA"/>
    <property type="match status" value="1"/>
</dbReference>
<evidence type="ECO:0000256" key="1">
    <source>
        <dbReference type="ARBA" id="ARBA00023004"/>
    </source>
</evidence>